<gene>
    <name evidence="2" type="ORF">X805_02360</name>
</gene>
<dbReference type="Proteomes" id="UP000026714">
    <property type="component" value="Unassembled WGS sequence"/>
</dbReference>
<accession>A0A059KSF5</accession>
<feature type="transmembrane region" description="Helical" evidence="1">
    <location>
        <begin position="221"/>
        <end position="241"/>
    </location>
</feature>
<dbReference type="EMBL" id="AZRA01000006">
    <property type="protein sequence ID" value="KDB54154.1"/>
    <property type="molecule type" value="Genomic_DNA"/>
</dbReference>
<comment type="caution">
    <text evidence="2">The sequence shown here is derived from an EMBL/GenBank/DDBJ whole genome shotgun (WGS) entry which is preliminary data.</text>
</comment>
<evidence type="ECO:0000313" key="2">
    <source>
        <dbReference type="EMBL" id="KDB54154.1"/>
    </source>
</evidence>
<feature type="transmembrane region" description="Helical" evidence="1">
    <location>
        <begin position="151"/>
        <end position="171"/>
    </location>
</feature>
<evidence type="ECO:0000313" key="3">
    <source>
        <dbReference type="Proteomes" id="UP000026714"/>
    </source>
</evidence>
<protein>
    <submittedName>
        <fullName evidence="2">Uncharacterized protein</fullName>
    </submittedName>
</protein>
<proteinExistence type="predicted"/>
<keyword evidence="1" id="KW-0812">Transmembrane</keyword>
<sequence length="288" mass="32359">MSKLLRRLLGRPAPPDFRHSLQHSVLGELQHHGHRGGRIAMHRSIWGLQLPRQRLFKGLLLATLLTAVLASQIDAAGQLWGRQLLWWLERLELSGRFPAALHPADLPFLIATPALELFVDLPSPRTLAFNAIGVVALWWAAGLLPDAGRPAMYLLRLAALIHGAAVLFFVLWPASFPHTAREHVGNGLQQIWVLMLLTPWIHLPTFWFFEVSWWARLGVTLLTWAWLLLLAPLLYALHALVLHHAGLLAMPLLHLLFGVMVAIIGFVAIYGWAISLANARTLRRLEPR</sequence>
<name>A0A059KSF5_9BURK</name>
<dbReference type="AlphaFoldDB" id="A0A059KSF5"/>
<feature type="transmembrane region" description="Helical" evidence="1">
    <location>
        <begin position="253"/>
        <end position="274"/>
    </location>
</feature>
<dbReference type="RefSeq" id="WP_037477355.1">
    <property type="nucleotide sequence ID" value="NZ_AZRA01000006.1"/>
</dbReference>
<organism evidence="2 3">
    <name type="scientific">Sphaerotilus natans subsp. natans DSM 6575</name>
    <dbReference type="NCBI Taxonomy" id="1286631"/>
    <lineage>
        <taxon>Bacteria</taxon>
        <taxon>Pseudomonadati</taxon>
        <taxon>Pseudomonadota</taxon>
        <taxon>Betaproteobacteria</taxon>
        <taxon>Burkholderiales</taxon>
        <taxon>Sphaerotilaceae</taxon>
        <taxon>Sphaerotilus</taxon>
    </lineage>
</organism>
<keyword evidence="3" id="KW-1185">Reference proteome</keyword>
<evidence type="ECO:0000256" key="1">
    <source>
        <dbReference type="SAM" id="Phobius"/>
    </source>
</evidence>
<dbReference type="STRING" id="34103.SAMN05421778_10744"/>
<reference evidence="2 3" key="1">
    <citation type="journal article" date="2014" name="FEMS Microbiol. Ecol.">
        <title>Sphaerotilus natans encrusted with nanoball-shaped Fe(III) oxide minerals formed by nitrate-reducing mixotrophic Fe(II) oxidation.</title>
        <authorList>
            <person name="Park S."/>
            <person name="Kim D.H."/>
            <person name="Lee J.H."/>
            <person name="Hur H.G."/>
        </authorList>
    </citation>
    <scope>NUCLEOTIDE SEQUENCE [LARGE SCALE GENOMIC DNA]</scope>
    <source>
        <strain evidence="2 3">DSM 6575</strain>
    </source>
</reference>
<dbReference type="eggNOG" id="ENOG5033CJH">
    <property type="taxonomic scope" value="Bacteria"/>
</dbReference>
<keyword evidence="1" id="KW-0472">Membrane</keyword>
<feature type="transmembrane region" description="Helical" evidence="1">
    <location>
        <begin position="191"/>
        <end position="209"/>
    </location>
</feature>
<feature type="transmembrane region" description="Helical" evidence="1">
    <location>
        <begin position="127"/>
        <end position="144"/>
    </location>
</feature>
<keyword evidence="1" id="KW-1133">Transmembrane helix</keyword>